<sequence>MVSAVYVSGKDIETLFPLLKREKPVPNLTVLGKPVAVWVAQAILGAGIEDAIMTYHSIAPNVRGTIGEKVSLLECGEESAVNCAIEAVSQAKSNDIALIIGSHIFGRDFLRSSIAGWNEVGGKSLAVLVPDQLSLEERAGRIGVDVEFIGKYVKNASIIGEKDMPYLFTGTILGEREEILDMLKSPGNIREKIVEFLKRTRPSFYIYSGRHSSITSPWALLELVKSLLTDTAGVYISSTAKVSPTAVIEGSVVIEDGATIDHYSVIKGPVYISRGAFVGAHTLLRSGVSVEPFAVIGAGVELKRSYVGYGATIGSHCNVTDSVLGERSTMRPMVVTLNFDVHEAKKRGEAYRKKGSIIGEGAIVNGGTTLRPGSVVEPGQIYP</sequence>
<dbReference type="PANTHER" id="PTHR43584">
    <property type="entry name" value="NUCLEOTIDYL TRANSFERASE"/>
    <property type="match status" value="1"/>
</dbReference>
<dbReference type="Gene3D" id="2.160.10.10">
    <property type="entry name" value="Hexapeptide repeat proteins"/>
    <property type="match status" value="1"/>
</dbReference>
<accession>A0A7J3SL17</accession>
<dbReference type="GO" id="GO:0003977">
    <property type="term" value="F:UDP-N-acetylglucosamine diphosphorylase activity"/>
    <property type="evidence" value="ECO:0007669"/>
    <property type="project" value="UniProtKB-EC"/>
</dbReference>
<reference evidence="8" key="1">
    <citation type="journal article" date="2020" name="mSystems">
        <title>Genome- and Community-Level Interaction Insights into Carbon Utilization and Element Cycling Functions of Hydrothermarchaeota in Hydrothermal Sediment.</title>
        <authorList>
            <person name="Zhou Z."/>
            <person name="Liu Y."/>
            <person name="Xu W."/>
            <person name="Pan J."/>
            <person name="Luo Z.H."/>
            <person name="Li M."/>
        </authorList>
    </citation>
    <scope>NUCLEOTIDE SEQUENCE [LARGE SCALE GENOMIC DNA]</scope>
    <source>
        <strain evidence="8">SpSt-885</strain>
    </source>
</reference>
<dbReference type="GO" id="GO:0019134">
    <property type="term" value="F:glucosamine-1-phosphate N-acetyltransferase activity"/>
    <property type="evidence" value="ECO:0007669"/>
    <property type="project" value="UniProtKB-EC"/>
</dbReference>
<dbReference type="SUPFAM" id="SSF53448">
    <property type="entry name" value="Nucleotide-diphospho-sugar transferases"/>
    <property type="match status" value="1"/>
</dbReference>
<dbReference type="PANTHER" id="PTHR43584:SF8">
    <property type="entry name" value="N-ACETYLMURAMATE ALPHA-1-PHOSPHATE URIDYLYLTRANSFERASE"/>
    <property type="match status" value="1"/>
</dbReference>
<dbReference type="SUPFAM" id="SSF51161">
    <property type="entry name" value="Trimeric LpxA-like enzymes"/>
    <property type="match status" value="1"/>
</dbReference>
<dbReference type="AlphaFoldDB" id="A0A7J3SL17"/>
<gene>
    <name evidence="8" type="ORF">ENW83_01995</name>
</gene>
<comment type="catalytic activity">
    <reaction evidence="6">
        <text>N-acetyl-alpha-D-glucosamine 1-phosphate + UTP + H(+) = UDP-N-acetyl-alpha-D-glucosamine + diphosphate</text>
        <dbReference type="Rhea" id="RHEA:13509"/>
        <dbReference type="ChEBI" id="CHEBI:15378"/>
        <dbReference type="ChEBI" id="CHEBI:33019"/>
        <dbReference type="ChEBI" id="CHEBI:46398"/>
        <dbReference type="ChEBI" id="CHEBI:57705"/>
        <dbReference type="ChEBI" id="CHEBI:57776"/>
        <dbReference type="EC" id="2.7.7.23"/>
    </reaction>
</comment>
<keyword evidence="3" id="KW-0511">Multifunctional enzyme</keyword>
<keyword evidence="1" id="KW-0808">Transferase</keyword>
<dbReference type="InterPro" id="IPR029044">
    <property type="entry name" value="Nucleotide-diphossugar_trans"/>
</dbReference>
<evidence type="ECO:0000256" key="1">
    <source>
        <dbReference type="ARBA" id="ARBA00022679"/>
    </source>
</evidence>
<evidence type="ECO:0000259" key="7">
    <source>
        <dbReference type="Pfam" id="PF25087"/>
    </source>
</evidence>
<dbReference type="InterPro" id="IPR056729">
    <property type="entry name" value="GMPPB_C"/>
</dbReference>
<dbReference type="Gene3D" id="3.90.550.10">
    <property type="entry name" value="Spore Coat Polysaccharide Biosynthesis Protein SpsA, Chain A"/>
    <property type="match status" value="1"/>
</dbReference>
<evidence type="ECO:0000256" key="5">
    <source>
        <dbReference type="ARBA" id="ARBA00048247"/>
    </source>
</evidence>
<dbReference type="InterPro" id="IPR050065">
    <property type="entry name" value="GlmU-like"/>
</dbReference>
<comment type="caution">
    <text evidence="8">The sequence shown here is derived from an EMBL/GenBank/DDBJ whole genome shotgun (WGS) entry which is preliminary data.</text>
</comment>
<evidence type="ECO:0000256" key="2">
    <source>
        <dbReference type="ARBA" id="ARBA00022695"/>
    </source>
</evidence>
<keyword evidence="4" id="KW-0012">Acyltransferase</keyword>
<comment type="catalytic activity">
    <reaction evidence="5">
        <text>alpha-D-glucosamine 1-phosphate + acetyl-CoA = N-acetyl-alpha-D-glucosamine 1-phosphate + CoA + H(+)</text>
        <dbReference type="Rhea" id="RHEA:13725"/>
        <dbReference type="ChEBI" id="CHEBI:15378"/>
        <dbReference type="ChEBI" id="CHEBI:57287"/>
        <dbReference type="ChEBI" id="CHEBI:57288"/>
        <dbReference type="ChEBI" id="CHEBI:57776"/>
        <dbReference type="ChEBI" id="CHEBI:58516"/>
        <dbReference type="EC" id="2.3.1.157"/>
    </reaction>
</comment>
<evidence type="ECO:0000313" key="8">
    <source>
        <dbReference type="EMBL" id="HGZ59965.1"/>
    </source>
</evidence>
<evidence type="ECO:0000256" key="3">
    <source>
        <dbReference type="ARBA" id="ARBA00023268"/>
    </source>
</evidence>
<dbReference type="Pfam" id="PF25087">
    <property type="entry name" value="GMPPB_C"/>
    <property type="match status" value="1"/>
</dbReference>
<organism evidence="8">
    <name type="scientific">Fervidicoccus fontis</name>
    <dbReference type="NCBI Taxonomy" id="683846"/>
    <lineage>
        <taxon>Archaea</taxon>
        <taxon>Thermoproteota</taxon>
        <taxon>Thermoprotei</taxon>
        <taxon>Fervidicoccales</taxon>
        <taxon>Fervidicoccaceae</taxon>
        <taxon>Fervidicoccus</taxon>
    </lineage>
</organism>
<evidence type="ECO:0000256" key="6">
    <source>
        <dbReference type="ARBA" id="ARBA00048493"/>
    </source>
</evidence>
<dbReference type="EMBL" id="DTLS01000053">
    <property type="protein sequence ID" value="HGZ59965.1"/>
    <property type="molecule type" value="Genomic_DNA"/>
</dbReference>
<evidence type="ECO:0000256" key="4">
    <source>
        <dbReference type="ARBA" id="ARBA00023315"/>
    </source>
</evidence>
<proteinExistence type="predicted"/>
<keyword evidence="2" id="KW-0548">Nucleotidyltransferase</keyword>
<protein>
    <recommendedName>
        <fullName evidence="7">Mannose-1-phosphate guanyltransferase C-terminal domain-containing protein</fullName>
    </recommendedName>
</protein>
<dbReference type="InterPro" id="IPR011004">
    <property type="entry name" value="Trimer_LpxA-like_sf"/>
</dbReference>
<name>A0A7J3SL17_9CREN</name>
<feature type="domain" description="Mannose-1-phosphate guanyltransferase C-terminal" evidence="7">
    <location>
        <begin position="266"/>
        <end position="372"/>
    </location>
</feature>